<gene>
    <name evidence="1" type="ORF">T4D_4113</name>
</gene>
<sequence length="64" mass="7017">MARPVDAWLRRFNADQHDKKQLAHGKRPSTPDQMVNLSEVATISGFLVFNSGSGSVHGMAHSVQ</sequence>
<accession>A0A0V1FQG5</accession>
<organism evidence="1 2">
    <name type="scientific">Trichinella pseudospiralis</name>
    <name type="common">Parasitic roundworm</name>
    <dbReference type="NCBI Taxonomy" id="6337"/>
    <lineage>
        <taxon>Eukaryota</taxon>
        <taxon>Metazoa</taxon>
        <taxon>Ecdysozoa</taxon>
        <taxon>Nematoda</taxon>
        <taxon>Enoplea</taxon>
        <taxon>Dorylaimia</taxon>
        <taxon>Trichinellida</taxon>
        <taxon>Trichinellidae</taxon>
        <taxon>Trichinella</taxon>
    </lineage>
</organism>
<evidence type="ECO:0000313" key="1">
    <source>
        <dbReference type="EMBL" id="KRY88210.1"/>
    </source>
</evidence>
<name>A0A0V1FQG5_TRIPS</name>
<evidence type="ECO:0000313" key="2">
    <source>
        <dbReference type="Proteomes" id="UP000054995"/>
    </source>
</evidence>
<reference evidence="1 2" key="1">
    <citation type="submission" date="2015-01" db="EMBL/GenBank/DDBJ databases">
        <title>Evolution of Trichinella species and genotypes.</title>
        <authorList>
            <person name="Korhonen P.K."/>
            <person name="Edoardo P."/>
            <person name="Giuseppe L.R."/>
            <person name="Gasser R.B."/>
        </authorList>
    </citation>
    <scope>NUCLEOTIDE SEQUENCE [LARGE SCALE GENOMIC DNA]</scope>
    <source>
        <strain evidence="1">ISS470</strain>
    </source>
</reference>
<dbReference type="EMBL" id="JYDT01000044">
    <property type="protein sequence ID" value="KRY88210.1"/>
    <property type="molecule type" value="Genomic_DNA"/>
</dbReference>
<dbReference type="AlphaFoldDB" id="A0A0V1FQG5"/>
<proteinExistence type="predicted"/>
<protein>
    <submittedName>
        <fullName evidence="1">Uncharacterized protein</fullName>
    </submittedName>
</protein>
<dbReference type="Proteomes" id="UP000054995">
    <property type="component" value="Unassembled WGS sequence"/>
</dbReference>
<keyword evidence="2" id="KW-1185">Reference proteome</keyword>
<comment type="caution">
    <text evidence="1">The sequence shown here is derived from an EMBL/GenBank/DDBJ whole genome shotgun (WGS) entry which is preliminary data.</text>
</comment>